<dbReference type="PANTHER" id="PTHR12534:SF0">
    <property type="entry name" value="SMALL RIBOSOMAL SUBUNIT PROTEIN US2M"/>
    <property type="match status" value="1"/>
</dbReference>
<feature type="region of interest" description="Disordered" evidence="6">
    <location>
        <begin position="225"/>
        <end position="274"/>
    </location>
</feature>
<dbReference type="Gene3D" id="3.40.50.10490">
    <property type="entry name" value="Glucose-6-phosphate isomerase like protein, domain 1"/>
    <property type="match status" value="1"/>
</dbReference>
<proteinExistence type="inferred from homology"/>
<feature type="compositionally biased region" description="Basic and acidic residues" evidence="6">
    <location>
        <begin position="225"/>
        <end position="256"/>
    </location>
</feature>
<reference evidence="7 8" key="1">
    <citation type="journal article" date="2015" name="Nature">
        <title>rRNA introns, odd ribosomes, and small enigmatic genomes across a large radiation of phyla.</title>
        <authorList>
            <person name="Brown C.T."/>
            <person name="Hug L.A."/>
            <person name="Thomas B.C."/>
            <person name="Sharon I."/>
            <person name="Castelle C.J."/>
            <person name="Singh A."/>
            <person name="Wilkins M.J."/>
            <person name="Williams K.H."/>
            <person name="Banfield J.F."/>
        </authorList>
    </citation>
    <scope>NUCLEOTIDE SEQUENCE [LARGE SCALE GENOMIC DNA]</scope>
</reference>
<dbReference type="GO" id="GO:0003735">
    <property type="term" value="F:structural constituent of ribosome"/>
    <property type="evidence" value="ECO:0007669"/>
    <property type="project" value="InterPro"/>
</dbReference>
<organism evidence="7 8">
    <name type="scientific">Candidatus Gottesmanbacteria bacterium GW2011_GWA2_42_18</name>
    <dbReference type="NCBI Taxonomy" id="1618442"/>
    <lineage>
        <taxon>Bacteria</taxon>
        <taxon>Candidatus Gottesmaniibacteriota</taxon>
    </lineage>
</organism>
<dbReference type="InterPro" id="IPR023591">
    <property type="entry name" value="Ribosomal_uS2_flav_dom_sf"/>
</dbReference>
<dbReference type="SUPFAM" id="SSF52313">
    <property type="entry name" value="Ribosomal protein S2"/>
    <property type="match status" value="1"/>
</dbReference>
<evidence type="ECO:0000256" key="5">
    <source>
        <dbReference type="HAMAP-Rule" id="MF_00291"/>
    </source>
</evidence>
<dbReference type="AlphaFoldDB" id="A0A0G0ZFR6"/>
<keyword evidence="2 5" id="KW-0689">Ribosomal protein</keyword>
<sequence>MQDISLTELLEAGCHFGHKVTRWHPKAEAFIFQAREGVHIIDLVKTKQGLQKAAEFVFELGKSGKILLLVGSKRQAKGVVAEAAKKAGLPYMTNRWIGGFITNWEEVKKNIDKMNKWRQERDTKVWDQYPKHEIVKMGKQLRKVESVYNGVENLTRIPEAIFIVDINKEVAALREAIRRKVTTIAIVDTNSNPVLVDYVIPANDDAVGSIQYLVNILVAAYEEGRKVGQKAESKPKEEEKVKEVKKEAKKEPEAKPKKAAKAVKKSAKKKETKS</sequence>
<evidence type="ECO:0000256" key="1">
    <source>
        <dbReference type="ARBA" id="ARBA00006242"/>
    </source>
</evidence>
<comment type="similarity">
    <text evidence="1 5">Belongs to the universal ribosomal protein uS2 family.</text>
</comment>
<gene>
    <name evidence="5" type="primary">rpsB</name>
    <name evidence="7" type="ORF">UV09_C0004G0013</name>
</gene>
<name>A0A0G0ZFR6_9BACT</name>
<dbReference type="PATRIC" id="fig|1618442.3.peg.238"/>
<dbReference type="HAMAP" id="MF_00291_B">
    <property type="entry name" value="Ribosomal_uS2_B"/>
    <property type="match status" value="1"/>
</dbReference>
<evidence type="ECO:0000256" key="2">
    <source>
        <dbReference type="ARBA" id="ARBA00022980"/>
    </source>
</evidence>
<dbReference type="InterPro" id="IPR001865">
    <property type="entry name" value="Ribosomal_uS2"/>
</dbReference>
<dbReference type="EMBL" id="LCDD01000004">
    <property type="protein sequence ID" value="KKS47524.1"/>
    <property type="molecule type" value="Genomic_DNA"/>
</dbReference>
<evidence type="ECO:0000313" key="7">
    <source>
        <dbReference type="EMBL" id="KKS47524.1"/>
    </source>
</evidence>
<dbReference type="PRINTS" id="PR00395">
    <property type="entry name" value="RIBOSOMALS2"/>
</dbReference>
<dbReference type="NCBIfam" id="TIGR01011">
    <property type="entry name" value="rpsB_bact"/>
    <property type="match status" value="1"/>
</dbReference>
<evidence type="ECO:0000313" key="8">
    <source>
        <dbReference type="Proteomes" id="UP000034320"/>
    </source>
</evidence>
<keyword evidence="3 5" id="KW-0687">Ribonucleoprotein</keyword>
<evidence type="ECO:0000256" key="3">
    <source>
        <dbReference type="ARBA" id="ARBA00023274"/>
    </source>
</evidence>
<accession>A0A0G0ZFR6</accession>
<protein>
    <recommendedName>
        <fullName evidence="4 5">Small ribosomal subunit protein uS2</fullName>
    </recommendedName>
</protein>
<evidence type="ECO:0000256" key="6">
    <source>
        <dbReference type="SAM" id="MobiDB-lite"/>
    </source>
</evidence>
<feature type="compositionally biased region" description="Basic residues" evidence="6">
    <location>
        <begin position="257"/>
        <end position="274"/>
    </location>
</feature>
<dbReference type="Pfam" id="PF00318">
    <property type="entry name" value="Ribosomal_S2"/>
    <property type="match status" value="1"/>
</dbReference>
<evidence type="ECO:0000256" key="4">
    <source>
        <dbReference type="ARBA" id="ARBA00035256"/>
    </source>
</evidence>
<comment type="caution">
    <text evidence="7">The sequence shown here is derived from an EMBL/GenBank/DDBJ whole genome shotgun (WGS) entry which is preliminary data.</text>
</comment>
<dbReference type="Gene3D" id="1.10.287.610">
    <property type="entry name" value="Helix hairpin bin"/>
    <property type="match status" value="1"/>
</dbReference>
<dbReference type="InterPro" id="IPR005706">
    <property type="entry name" value="Ribosomal_uS2_bac/mit/plastid"/>
</dbReference>
<dbReference type="Proteomes" id="UP000034320">
    <property type="component" value="Unassembled WGS sequence"/>
</dbReference>
<dbReference type="GO" id="GO:0015935">
    <property type="term" value="C:small ribosomal subunit"/>
    <property type="evidence" value="ECO:0007669"/>
    <property type="project" value="InterPro"/>
</dbReference>
<dbReference type="GO" id="GO:0006412">
    <property type="term" value="P:translation"/>
    <property type="evidence" value="ECO:0007669"/>
    <property type="project" value="UniProtKB-UniRule"/>
</dbReference>
<dbReference type="PANTHER" id="PTHR12534">
    <property type="entry name" value="30S RIBOSOMAL PROTEIN S2 PROKARYOTIC AND ORGANELLAR"/>
    <property type="match status" value="1"/>
</dbReference>
<dbReference type="CDD" id="cd01425">
    <property type="entry name" value="RPS2"/>
    <property type="match status" value="1"/>
</dbReference>